<keyword evidence="1" id="KW-1133">Transmembrane helix</keyword>
<keyword evidence="1" id="KW-0472">Membrane</keyword>
<dbReference type="Proteomes" id="UP001374535">
    <property type="component" value="Chromosome 2"/>
</dbReference>
<keyword evidence="3" id="KW-1185">Reference proteome</keyword>
<evidence type="ECO:0000256" key="1">
    <source>
        <dbReference type="SAM" id="Phobius"/>
    </source>
</evidence>
<gene>
    <name evidence="2" type="ORF">V8G54_006083</name>
</gene>
<keyword evidence="1" id="KW-0812">Transmembrane</keyword>
<feature type="transmembrane region" description="Helical" evidence="1">
    <location>
        <begin position="12"/>
        <end position="30"/>
    </location>
</feature>
<feature type="transmembrane region" description="Helical" evidence="1">
    <location>
        <begin position="36"/>
        <end position="59"/>
    </location>
</feature>
<protein>
    <submittedName>
        <fullName evidence="2">Uncharacterized protein</fullName>
    </submittedName>
</protein>
<accession>A0AAQ3NYB6</accession>
<sequence>MFQYTASHSRFSVSTYTQTCYLLSSYIFILSHRSNMSLYSICFYHMTLSLVLSLFLLFLNHFVWLKFNNVFYVLSQHLHLHLCNHSYIHLSLMPDIEWHCICLAHHGRIPSRGFFNLGLY</sequence>
<evidence type="ECO:0000313" key="2">
    <source>
        <dbReference type="EMBL" id="WVZ18761.1"/>
    </source>
</evidence>
<reference evidence="2 3" key="1">
    <citation type="journal article" date="2023" name="Life. Sci Alliance">
        <title>Evolutionary insights into 3D genome organization and epigenetic landscape of Vigna mungo.</title>
        <authorList>
            <person name="Junaid A."/>
            <person name="Singh B."/>
            <person name="Bhatia S."/>
        </authorList>
    </citation>
    <scope>NUCLEOTIDE SEQUENCE [LARGE SCALE GENOMIC DNA]</scope>
    <source>
        <strain evidence="2">Urdbean</strain>
    </source>
</reference>
<organism evidence="2 3">
    <name type="scientific">Vigna mungo</name>
    <name type="common">Black gram</name>
    <name type="synonym">Phaseolus mungo</name>
    <dbReference type="NCBI Taxonomy" id="3915"/>
    <lineage>
        <taxon>Eukaryota</taxon>
        <taxon>Viridiplantae</taxon>
        <taxon>Streptophyta</taxon>
        <taxon>Embryophyta</taxon>
        <taxon>Tracheophyta</taxon>
        <taxon>Spermatophyta</taxon>
        <taxon>Magnoliopsida</taxon>
        <taxon>eudicotyledons</taxon>
        <taxon>Gunneridae</taxon>
        <taxon>Pentapetalae</taxon>
        <taxon>rosids</taxon>
        <taxon>fabids</taxon>
        <taxon>Fabales</taxon>
        <taxon>Fabaceae</taxon>
        <taxon>Papilionoideae</taxon>
        <taxon>50 kb inversion clade</taxon>
        <taxon>NPAAA clade</taxon>
        <taxon>indigoferoid/millettioid clade</taxon>
        <taxon>Phaseoleae</taxon>
        <taxon>Vigna</taxon>
    </lineage>
</organism>
<evidence type="ECO:0000313" key="3">
    <source>
        <dbReference type="Proteomes" id="UP001374535"/>
    </source>
</evidence>
<proteinExistence type="predicted"/>
<name>A0AAQ3NYB6_VIGMU</name>
<dbReference type="AlphaFoldDB" id="A0AAQ3NYB6"/>
<dbReference type="EMBL" id="CP144699">
    <property type="protein sequence ID" value="WVZ18761.1"/>
    <property type="molecule type" value="Genomic_DNA"/>
</dbReference>